<evidence type="ECO:0000313" key="1">
    <source>
        <dbReference type="EMBL" id="TWP53190.1"/>
    </source>
</evidence>
<proteinExistence type="predicted"/>
<organism evidence="1 2">
    <name type="scientific">Lentzea tibetensis</name>
    <dbReference type="NCBI Taxonomy" id="2591470"/>
    <lineage>
        <taxon>Bacteria</taxon>
        <taxon>Bacillati</taxon>
        <taxon>Actinomycetota</taxon>
        <taxon>Actinomycetes</taxon>
        <taxon>Pseudonocardiales</taxon>
        <taxon>Pseudonocardiaceae</taxon>
        <taxon>Lentzea</taxon>
    </lineage>
</organism>
<keyword evidence="2" id="KW-1185">Reference proteome</keyword>
<sequence>MMTSCGWPPSLVDDPLPNATATWLVRTGFAGAAHFADDHVPVGVGLFQPYQPAWRRNRDHVRGAVRYTLADLPSTVRLSGWFASNDRTLRVYADGWSAGKADLFDWLLRPSIAQPRRPWRHVYARWHSFAVDPDEAGDAVGDLIRHWLRLRDAPASLAWDQPAAQVAVRAARGAACQALTVRSRIVKGPDSAETQKAVAEFVGDLGMQPTRLAVQTMKHVLLTMPLGDLPDDGEFERRRKAEARVQSRAWRPLAETWADTAGSTESPEDLVVEQLTAFAADLKNCTWDPRITSVLSFLSIEDRVVVLAKAHYSLTWEEAAVACGRDARDGVRIKHKVNERKHQVLARQAARTVA</sequence>
<dbReference type="RefSeq" id="WP_146349601.1">
    <property type="nucleotide sequence ID" value="NZ_VOBR01000003.1"/>
</dbReference>
<comment type="caution">
    <text evidence="1">The sequence shown here is derived from an EMBL/GenBank/DDBJ whole genome shotgun (WGS) entry which is preliminary data.</text>
</comment>
<dbReference type="Proteomes" id="UP000316639">
    <property type="component" value="Unassembled WGS sequence"/>
</dbReference>
<dbReference type="OrthoDB" id="4306557at2"/>
<reference evidence="1 2" key="1">
    <citation type="submission" date="2019-07" db="EMBL/GenBank/DDBJ databases">
        <title>Lentzea xizangensis sp. nov., isolated from Qinghai-Tibetan Plateau Soils.</title>
        <authorList>
            <person name="Huang J."/>
        </authorList>
    </citation>
    <scope>NUCLEOTIDE SEQUENCE [LARGE SCALE GENOMIC DNA]</scope>
    <source>
        <strain evidence="1 2">FXJ1.1311</strain>
    </source>
</reference>
<dbReference type="AlphaFoldDB" id="A0A563EZN5"/>
<name>A0A563EZN5_9PSEU</name>
<evidence type="ECO:0000313" key="2">
    <source>
        <dbReference type="Proteomes" id="UP000316639"/>
    </source>
</evidence>
<dbReference type="EMBL" id="VOBR01000003">
    <property type="protein sequence ID" value="TWP53190.1"/>
    <property type="molecule type" value="Genomic_DNA"/>
</dbReference>
<accession>A0A563EZN5</accession>
<gene>
    <name evidence="1" type="ORF">FKR81_04255</name>
</gene>
<protein>
    <submittedName>
        <fullName evidence="1">Uncharacterized protein</fullName>
    </submittedName>
</protein>